<evidence type="ECO:0000259" key="3">
    <source>
        <dbReference type="PROSITE" id="PS50883"/>
    </source>
</evidence>
<evidence type="ECO:0000259" key="2">
    <source>
        <dbReference type="PROSITE" id="PS50112"/>
    </source>
</evidence>
<dbReference type="Gene3D" id="3.30.450.20">
    <property type="entry name" value="PAS domain"/>
    <property type="match status" value="1"/>
</dbReference>
<dbReference type="Pfam" id="PF00989">
    <property type="entry name" value="PAS"/>
    <property type="match status" value="1"/>
</dbReference>
<dbReference type="Gene3D" id="3.20.20.450">
    <property type="entry name" value="EAL domain"/>
    <property type="match status" value="1"/>
</dbReference>
<dbReference type="InterPro" id="IPR043128">
    <property type="entry name" value="Rev_trsase/Diguanyl_cyclase"/>
</dbReference>
<dbReference type="RefSeq" id="WP_394459407.1">
    <property type="nucleotide sequence ID" value="NZ_JBIGHZ010000002.1"/>
</dbReference>
<dbReference type="InterPro" id="IPR035965">
    <property type="entry name" value="PAS-like_dom_sf"/>
</dbReference>
<dbReference type="CDD" id="cd01949">
    <property type="entry name" value="GGDEF"/>
    <property type="match status" value="1"/>
</dbReference>
<feature type="domain" description="EAL" evidence="3">
    <location>
        <begin position="323"/>
        <end position="577"/>
    </location>
</feature>
<dbReference type="CDD" id="cd00130">
    <property type="entry name" value="PAS"/>
    <property type="match status" value="1"/>
</dbReference>
<dbReference type="CDD" id="cd01948">
    <property type="entry name" value="EAL"/>
    <property type="match status" value="1"/>
</dbReference>
<feature type="domain" description="PAS" evidence="2">
    <location>
        <begin position="33"/>
        <end position="76"/>
    </location>
</feature>
<dbReference type="InterPro" id="IPR001633">
    <property type="entry name" value="EAL_dom"/>
</dbReference>
<dbReference type="SUPFAM" id="SSF141868">
    <property type="entry name" value="EAL domain-like"/>
    <property type="match status" value="1"/>
</dbReference>
<reference evidence="5 6" key="1">
    <citation type="submission" date="2024-08" db="EMBL/GenBank/DDBJ databases">
        <authorList>
            <person name="Lu H."/>
        </authorList>
    </citation>
    <scope>NUCLEOTIDE SEQUENCE [LARGE SCALE GENOMIC DNA]</scope>
    <source>
        <strain evidence="5 6">BYS180W</strain>
    </source>
</reference>
<evidence type="ECO:0000313" key="5">
    <source>
        <dbReference type="EMBL" id="MFG6447765.1"/>
    </source>
</evidence>
<feature type="compositionally biased region" description="Polar residues" evidence="1">
    <location>
        <begin position="1"/>
        <end position="11"/>
    </location>
</feature>
<dbReference type="PANTHER" id="PTHR44757:SF2">
    <property type="entry name" value="BIOFILM ARCHITECTURE MAINTENANCE PROTEIN MBAA"/>
    <property type="match status" value="1"/>
</dbReference>
<dbReference type="InterPro" id="IPR052155">
    <property type="entry name" value="Biofilm_reg_signaling"/>
</dbReference>
<dbReference type="Proteomes" id="UP001606099">
    <property type="component" value="Unassembled WGS sequence"/>
</dbReference>
<dbReference type="Pfam" id="PF00563">
    <property type="entry name" value="EAL"/>
    <property type="match status" value="1"/>
</dbReference>
<dbReference type="PROSITE" id="PS50887">
    <property type="entry name" value="GGDEF"/>
    <property type="match status" value="1"/>
</dbReference>
<protein>
    <submittedName>
        <fullName evidence="5">Bifunctional diguanylate cyclase/phosphodiesterase</fullName>
    </submittedName>
</protein>
<evidence type="ECO:0000256" key="1">
    <source>
        <dbReference type="SAM" id="MobiDB-lite"/>
    </source>
</evidence>
<dbReference type="Gene3D" id="3.30.70.270">
    <property type="match status" value="1"/>
</dbReference>
<feature type="domain" description="GGDEF" evidence="4">
    <location>
        <begin position="181"/>
        <end position="314"/>
    </location>
</feature>
<keyword evidence="6" id="KW-1185">Reference proteome</keyword>
<dbReference type="PANTHER" id="PTHR44757">
    <property type="entry name" value="DIGUANYLATE CYCLASE DGCP"/>
    <property type="match status" value="1"/>
</dbReference>
<name>A0ABW7FTW4_9BURK</name>
<organism evidence="5 6">
    <name type="scientific">Roseateles rivi</name>
    <dbReference type="NCBI Taxonomy" id="3299028"/>
    <lineage>
        <taxon>Bacteria</taxon>
        <taxon>Pseudomonadati</taxon>
        <taxon>Pseudomonadota</taxon>
        <taxon>Betaproteobacteria</taxon>
        <taxon>Burkholderiales</taxon>
        <taxon>Sphaerotilaceae</taxon>
        <taxon>Roseateles</taxon>
    </lineage>
</organism>
<evidence type="ECO:0000259" key="4">
    <source>
        <dbReference type="PROSITE" id="PS50887"/>
    </source>
</evidence>
<dbReference type="SMART" id="SM00052">
    <property type="entry name" value="EAL"/>
    <property type="match status" value="1"/>
</dbReference>
<dbReference type="SUPFAM" id="SSF55073">
    <property type="entry name" value="Nucleotide cyclase"/>
    <property type="match status" value="1"/>
</dbReference>
<dbReference type="InterPro" id="IPR000160">
    <property type="entry name" value="GGDEF_dom"/>
</dbReference>
<evidence type="ECO:0000313" key="6">
    <source>
        <dbReference type="Proteomes" id="UP001606099"/>
    </source>
</evidence>
<dbReference type="NCBIfam" id="TIGR00229">
    <property type="entry name" value="sensory_box"/>
    <property type="match status" value="1"/>
</dbReference>
<dbReference type="SUPFAM" id="SSF55785">
    <property type="entry name" value="PYP-like sensor domain (PAS domain)"/>
    <property type="match status" value="1"/>
</dbReference>
<dbReference type="PROSITE" id="PS50883">
    <property type="entry name" value="EAL"/>
    <property type="match status" value="1"/>
</dbReference>
<dbReference type="NCBIfam" id="TIGR00254">
    <property type="entry name" value="GGDEF"/>
    <property type="match status" value="1"/>
</dbReference>
<sequence>MSIKGMTTASESWAELSRQDAGGSGAAPWMGLIPDGVLVVDRQGRIVDCNQALSEMCGWSQEALSGQLLVELLPPEVRGHHHRHLQDFFAAPRQRAMGGVAQLALCHRDGHEVPVDISIGSLVHAGQVLALAVVRDVSEAAARHAQERYLALHDELTGLYSRHLFGELLDKALQRCQRSGDSVAVLLIDLDDFKAVNDGHGHQVGDLMLKDMAERMRGQLRKGDALARLGGDEFAVILQDEVNQESVAAVALKLLQALGQPWHSGLHEAYPSASIGLAFAPQDGQDAVTLLRHADVAMYRAKDAGRGTYMPFDADMALQLRDRTLLRGRLQRALESDQGLALHYQPQLDAQSGCVTGVEALLRWTDAELGPVAPDRFIAVAEASGLIHTLGDWVMAQACAQVTAWHEQGLHLQVSVNVSLHQLRQPGFVQRLRHLLQRAGVRPGMLELEITETAAMNQFEASHAVLDELAALGLPLALDDFGKGYSSLAHLRQIPVQRLKMDRSFITQLPGQPSDQVMVRAIIALAKALDKTVVAEGVETQAQRELLQHEGCDTLQGWLFARALPAQDIPEAVAQLNAKAWR</sequence>
<dbReference type="InterPro" id="IPR013767">
    <property type="entry name" value="PAS_fold"/>
</dbReference>
<dbReference type="SMART" id="SM00267">
    <property type="entry name" value="GGDEF"/>
    <property type="match status" value="1"/>
</dbReference>
<dbReference type="PROSITE" id="PS50112">
    <property type="entry name" value="PAS"/>
    <property type="match status" value="1"/>
</dbReference>
<accession>A0ABW7FTW4</accession>
<proteinExistence type="predicted"/>
<dbReference type="InterPro" id="IPR035919">
    <property type="entry name" value="EAL_sf"/>
</dbReference>
<dbReference type="Pfam" id="PF00990">
    <property type="entry name" value="GGDEF"/>
    <property type="match status" value="1"/>
</dbReference>
<feature type="region of interest" description="Disordered" evidence="1">
    <location>
        <begin position="1"/>
        <end position="20"/>
    </location>
</feature>
<dbReference type="InterPro" id="IPR029787">
    <property type="entry name" value="Nucleotide_cyclase"/>
</dbReference>
<dbReference type="SMART" id="SM00091">
    <property type="entry name" value="PAS"/>
    <property type="match status" value="1"/>
</dbReference>
<comment type="caution">
    <text evidence="5">The sequence shown here is derived from an EMBL/GenBank/DDBJ whole genome shotgun (WGS) entry which is preliminary data.</text>
</comment>
<dbReference type="EMBL" id="JBIGHZ010000002">
    <property type="protein sequence ID" value="MFG6447765.1"/>
    <property type="molecule type" value="Genomic_DNA"/>
</dbReference>
<dbReference type="InterPro" id="IPR000014">
    <property type="entry name" value="PAS"/>
</dbReference>
<gene>
    <name evidence="5" type="ORF">ACG0Z6_05840</name>
</gene>